<dbReference type="InterPro" id="IPR008513">
    <property type="entry name" value="tRNA(Met)_cyd_acetate_ligase"/>
</dbReference>
<dbReference type="AlphaFoldDB" id="A0A0R1MPI0"/>
<comment type="catalytic activity">
    <reaction evidence="4">
        <text>cytidine(34) in elongator tRNA(Met) + acetate + ATP = N(4)-acetylcytidine(34) in elongator tRNA(Met) + AMP + diphosphate</text>
        <dbReference type="Rhea" id="RHEA:58144"/>
        <dbReference type="Rhea" id="RHEA-COMP:10693"/>
        <dbReference type="Rhea" id="RHEA-COMP:10694"/>
        <dbReference type="ChEBI" id="CHEBI:30089"/>
        <dbReference type="ChEBI" id="CHEBI:30616"/>
        <dbReference type="ChEBI" id="CHEBI:33019"/>
        <dbReference type="ChEBI" id="CHEBI:74900"/>
        <dbReference type="ChEBI" id="CHEBI:82748"/>
        <dbReference type="ChEBI" id="CHEBI:456215"/>
    </reaction>
</comment>
<feature type="binding site" evidence="4">
    <location>
        <begin position="7"/>
        <end position="20"/>
    </location>
    <ligand>
        <name>ATP</name>
        <dbReference type="ChEBI" id="CHEBI:30616"/>
    </ligand>
</feature>
<keyword evidence="6" id="KW-1185">Reference proteome</keyword>
<dbReference type="Gene3D" id="3.40.50.620">
    <property type="entry name" value="HUPs"/>
    <property type="match status" value="1"/>
</dbReference>
<keyword evidence="2 4" id="KW-0819">tRNA processing</keyword>
<feature type="binding site" evidence="4">
    <location>
        <position position="175"/>
    </location>
    <ligand>
        <name>ATP</name>
        <dbReference type="ChEBI" id="CHEBI:30616"/>
    </ligand>
</feature>
<dbReference type="GO" id="GO:0005737">
    <property type="term" value="C:cytoplasm"/>
    <property type="evidence" value="ECO:0007669"/>
    <property type="project" value="UniProtKB-SubCell"/>
</dbReference>
<organism evidence="5 6">
    <name type="scientific">Liquorilactobacillus hordei DSM 19519</name>
    <dbReference type="NCBI Taxonomy" id="1423759"/>
    <lineage>
        <taxon>Bacteria</taxon>
        <taxon>Bacillati</taxon>
        <taxon>Bacillota</taxon>
        <taxon>Bacilli</taxon>
        <taxon>Lactobacillales</taxon>
        <taxon>Lactobacillaceae</taxon>
        <taxon>Liquorilactobacillus</taxon>
    </lineage>
</organism>
<keyword evidence="1 4" id="KW-0436">Ligase</keyword>
<dbReference type="PANTHER" id="PTHR37825:SF1">
    <property type="entry name" value="TRNA(MET) CYTIDINE ACETATE LIGASE"/>
    <property type="match status" value="1"/>
</dbReference>
<keyword evidence="4" id="KW-0963">Cytoplasm</keyword>
<evidence type="ECO:0000256" key="2">
    <source>
        <dbReference type="ARBA" id="ARBA00022694"/>
    </source>
</evidence>
<dbReference type="EMBL" id="AZDX01000011">
    <property type="protein sequence ID" value="KRL07002.1"/>
    <property type="molecule type" value="Genomic_DNA"/>
</dbReference>
<feature type="binding site" evidence="4">
    <location>
        <position position="150"/>
    </location>
    <ligand>
        <name>ATP</name>
        <dbReference type="ChEBI" id="CHEBI:30616"/>
    </ligand>
</feature>
<dbReference type="EC" id="6.3.4.-" evidence="4"/>
<gene>
    <name evidence="4" type="primary">tmcAL</name>
    <name evidence="5" type="ORF">FC92_GL000235</name>
</gene>
<keyword evidence="4" id="KW-0547">Nucleotide-binding</keyword>
<evidence type="ECO:0000313" key="5">
    <source>
        <dbReference type="EMBL" id="KRL07002.1"/>
    </source>
</evidence>
<dbReference type="Pfam" id="PF05636">
    <property type="entry name" value="HIGH_NTase1"/>
    <property type="match status" value="1"/>
</dbReference>
<keyword evidence="4" id="KW-0820">tRNA-binding</keyword>
<dbReference type="PANTHER" id="PTHR37825">
    <property type="entry name" value="TRNA(MET) CYTIDINE ACETATE LIGASE"/>
    <property type="match status" value="1"/>
</dbReference>
<dbReference type="NCBIfam" id="TIGR00125">
    <property type="entry name" value="cyt_tran_rel"/>
    <property type="match status" value="1"/>
</dbReference>
<dbReference type="InterPro" id="IPR004821">
    <property type="entry name" value="Cyt_trans-like"/>
</dbReference>
<dbReference type="GO" id="GO:0006400">
    <property type="term" value="P:tRNA modification"/>
    <property type="evidence" value="ECO:0007669"/>
    <property type="project" value="UniProtKB-UniRule"/>
</dbReference>
<evidence type="ECO:0000256" key="3">
    <source>
        <dbReference type="ARBA" id="ARBA00022884"/>
    </source>
</evidence>
<keyword evidence="4" id="KW-0067">ATP-binding</keyword>
<reference evidence="5 6" key="1">
    <citation type="journal article" date="2015" name="Genome Announc.">
        <title>Expanding the biotechnology potential of lactobacilli through comparative genomics of 213 strains and associated genera.</title>
        <authorList>
            <person name="Sun Z."/>
            <person name="Harris H.M."/>
            <person name="McCann A."/>
            <person name="Guo C."/>
            <person name="Argimon S."/>
            <person name="Zhang W."/>
            <person name="Yang X."/>
            <person name="Jeffery I.B."/>
            <person name="Cooney J.C."/>
            <person name="Kagawa T.F."/>
            <person name="Liu W."/>
            <person name="Song Y."/>
            <person name="Salvetti E."/>
            <person name="Wrobel A."/>
            <person name="Rasinkangas P."/>
            <person name="Parkhill J."/>
            <person name="Rea M.C."/>
            <person name="O'Sullivan O."/>
            <person name="Ritari J."/>
            <person name="Douillard F.P."/>
            <person name="Paul Ross R."/>
            <person name="Yang R."/>
            <person name="Briner A.E."/>
            <person name="Felis G.E."/>
            <person name="de Vos W.M."/>
            <person name="Barrangou R."/>
            <person name="Klaenhammer T.R."/>
            <person name="Caufield P.W."/>
            <person name="Cui Y."/>
            <person name="Zhang H."/>
            <person name="O'Toole P.W."/>
        </authorList>
    </citation>
    <scope>NUCLEOTIDE SEQUENCE [LARGE SCALE GENOMIC DNA]</scope>
    <source>
        <strain evidence="5 6">DSM 19519</strain>
    </source>
</reference>
<name>A0A0R1MPI0_9LACO</name>
<dbReference type="InterPro" id="IPR014729">
    <property type="entry name" value="Rossmann-like_a/b/a_fold"/>
</dbReference>
<dbReference type="PATRIC" id="fig|1423759.3.peg.245"/>
<keyword evidence="3 4" id="KW-0694">RNA-binding</keyword>
<evidence type="ECO:0000313" key="6">
    <source>
        <dbReference type="Proteomes" id="UP000051448"/>
    </source>
</evidence>
<comment type="caution">
    <text evidence="5">The sequence shown here is derived from an EMBL/GenBank/DDBJ whole genome shotgun (WGS) entry which is preliminary data.</text>
</comment>
<dbReference type="RefSeq" id="WP_057869374.1">
    <property type="nucleotide sequence ID" value="NZ_AZDX01000011.1"/>
</dbReference>
<comment type="caution">
    <text evidence="4">Lacks conserved residue(s) required for the propagation of feature annotation.</text>
</comment>
<dbReference type="OrthoDB" id="9769796at2"/>
<comment type="subcellular location">
    <subcellularLocation>
        <location evidence="4">Cytoplasm</location>
    </subcellularLocation>
</comment>
<feature type="binding site" evidence="4">
    <location>
        <position position="101"/>
    </location>
    <ligand>
        <name>ATP</name>
        <dbReference type="ChEBI" id="CHEBI:30616"/>
    </ligand>
</feature>
<dbReference type="HAMAP" id="MF_01539">
    <property type="entry name" value="TmcAL"/>
    <property type="match status" value="1"/>
</dbReference>
<evidence type="ECO:0000256" key="4">
    <source>
        <dbReference type="HAMAP-Rule" id="MF_01539"/>
    </source>
</evidence>
<dbReference type="GO" id="GO:0016879">
    <property type="term" value="F:ligase activity, forming carbon-nitrogen bonds"/>
    <property type="evidence" value="ECO:0007669"/>
    <property type="project" value="UniProtKB-UniRule"/>
</dbReference>
<comment type="function">
    <text evidence="4">Catalyzes the formation of N(4)-acetylcytidine (ac(4)C) at the wobble position of elongator tRNA(Met), using acetate and ATP as substrates. First activates an acetate ion to form acetyladenylate (Ac-AMP) and then transfers the acetyl group to tRNA to form ac(4)C34.</text>
</comment>
<proteinExistence type="inferred from homology"/>
<dbReference type="STRING" id="1423759.FC92_GL000235"/>
<evidence type="ECO:0000256" key="1">
    <source>
        <dbReference type="ARBA" id="ARBA00022598"/>
    </source>
</evidence>
<dbReference type="GO" id="GO:0005524">
    <property type="term" value="F:ATP binding"/>
    <property type="evidence" value="ECO:0007669"/>
    <property type="project" value="UniProtKB-KW"/>
</dbReference>
<dbReference type="GeneID" id="98311417"/>
<sequence>MDVVGIVTEYNPFHNGHLYQVNEVKKRFPDAVIIVVMSGNFLERGEPAILDKWTRAREAILNGVNLVVELPVAFCVQPADFFAFGALRILKELGVQKLVFGAENEEYNFAEMAEITKRVHGNFSTYNESYAKAYQRAITEKTGVDVSKPNNLLGLAYARANLKLGSFLELVPIQRRAAAHHDQQLPITSRIASASAIRDAALNRQESVANHVPHLTAVDLQQGKTLSWVDFWPLLKYQILTSNVQELREIYGMTEGLEFRIKDKLERMGPAVTFNDWISEVKSKRFTYTHMTRIATMILLQAKNEDIEEVEQKPYIRILGFDIKGQNHLNSVKKKLLFPVVSRVSQKVAANLLKLDYRAGLVYSQFSGQRQDFGRSPFQQ</sequence>
<dbReference type="SUPFAM" id="SSF52374">
    <property type="entry name" value="Nucleotidylyl transferase"/>
    <property type="match status" value="1"/>
</dbReference>
<dbReference type="Proteomes" id="UP000051448">
    <property type="component" value="Unassembled WGS sequence"/>
</dbReference>
<protein>
    <recommendedName>
        <fullName evidence="4">tRNA(Met) cytidine acetate ligase</fullName>
        <ecNumber evidence="4">6.3.4.-</ecNumber>
    </recommendedName>
</protein>
<dbReference type="GO" id="GO:0000049">
    <property type="term" value="F:tRNA binding"/>
    <property type="evidence" value="ECO:0007669"/>
    <property type="project" value="UniProtKB-KW"/>
</dbReference>
<comment type="similarity">
    <text evidence="4">Belongs to the TmcAL family.</text>
</comment>
<dbReference type="NCBIfam" id="NF010191">
    <property type="entry name" value="PRK13670.1"/>
    <property type="match status" value="1"/>
</dbReference>
<accession>A0A0R1MPI0</accession>